<sequence>ELSLEEDSCEISSINVQSFVDEQEWKLHSHVETWKRVTTKIYQNSKFKHPAISSSCRASRRPGFFIWNIFLVMLFICSLCFTTFTVDLTLPQNRLQLSFILLLTTITFKFVVSQTLPRISYLTYLVSINSSVTVTLNVKNYPYSTGLWNDLICRPSDKYILTSMGILCAVCVWHSIVPLLASNRSLAETADRCAVVILGSAYFIFHICFFMYIYFIALKKRWKYNEKDREHKERMKKLQRLLELENSEGNAWNTTDLI</sequence>
<dbReference type="Gene3D" id="1.20.58.390">
    <property type="entry name" value="Neurotransmitter-gated ion-channel transmembrane domain"/>
    <property type="match status" value="1"/>
</dbReference>
<evidence type="ECO:0000256" key="1">
    <source>
        <dbReference type="SAM" id="Phobius"/>
    </source>
</evidence>
<gene>
    <name evidence="2" type="ORF">LSH36_315g03080</name>
</gene>
<dbReference type="InterPro" id="IPR036719">
    <property type="entry name" value="Neuro-gated_channel_TM_sf"/>
</dbReference>
<name>A0AAD9JGT5_9ANNE</name>
<dbReference type="EMBL" id="JAODUP010000315">
    <property type="protein sequence ID" value="KAK2152898.1"/>
    <property type="molecule type" value="Genomic_DNA"/>
</dbReference>
<feature type="transmembrane region" description="Helical" evidence="1">
    <location>
        <begin position="96"/>
        <end position="112"/>
    </location>
</feature>
<keyword evidence="1" id="KW-0472">Membrane</keyword>
<dbReference type="GO" id="GO:0006811">
    <property type="term" value="P:monoatomic ion transport"/>
    <property type="evidence" value="ECO:0007669"/>
    <property type="project" value="InterPro"/>
</dbReference>
<proteinExistence type="predicted"/>
<reference evidence="2" key="1">
    <citation type="journal article" date="2023" name="Mol. Biol. Evol.">
        <title>Third-Generation Sequencing Reveals the Adaptive Role of the Epigenome in Three Deep-Sea Polychaetes.</title>
        <authorList>
            <person name="Perez M."/>
            <person name="Aroh O."/>
            <person name="Sun Y."/>
            <person name="Lan Y."/>
            <person name="Juniper S.K."/>
            <person name="Young C.R."/>
            <person name="Angers B."/>
            <person name="Qian P.Y."/>
        </authorList>
    </citation>
    <scope>NUCLEOTIDE SEQUENCE</scope>
    <source>
        <strain evidence="2">P08H-3</strain>
    </source>
</reference>
<feature type="transmembrane region" description="Helical" evidence="1">
    <location>
        <begin position="64"/>
        <end position="84"/>
    </location>
</feature>
<keyword evidence="1" id="KW-1133">Transmembrane helix</keyword>
<evidence type="ECO:0000313" key="3">
    <source>
        <dbReference type="Proteomes" id="UP001208570"/>
    </source>
</evidence>
<accession>A0AAD9JGT5</accession>
<dbReference type="GO" id="GO:0016020">
    <property type="term" value="C:membrane"/>
    <property type="evidence" value="ECO:0007669"/>
    <property type="project" value="InterPro"/>
</dbReference>
<comment type="caution">
    <text evidence="2">The sequence shown here is derived from an EMBL/GenBank/DDBJ whole genome shotgun (WGS) entry which is preliminary data.</text>
</comment>
<feature type="transmembrane region" description="Helical" evidence="1">
    <location>
        <begin position="193"/>
        <end position="217"/>
    </location>
</feature>
<feature type="non-terminal residue" evidence="2">
    <location>
        <position position="258"/>
    </location>
</feature>
<organism evidence="2 3">
    <name type="scientific">Paralvinella palmiformis</name>
    <dbReference type="NCBI Taxonomy" id="53620"/>
    <lineage>
        <taxon>Eukaryota</taxon>
        <taxon>Metazoa</taxon>
        <taxon>Spiralia</taxon>
        <taxon>Lophotrochozoa</taxon>
        <taxon>Annelida</taxon>
        <taxon>Polychaeta</taxon>
        <taxon>Sedentaria</taxon>
        <taxon>Canalipalpata</taxon>
        <taxon>Terebellida</taxon>
        <taxon>Terebelliformia</taxon>
        <taxon>Alvinellidae</taxon>
        <taxon>Paralvinella</taxon>
    </lineage>
</organism>
<dbReference type="AlphaFoldDB" id="A0AAD9JGT5"/>
<dbReference type="InterPro" id="IPR038050">
    <property type="entry name" value="Neuro_actylchol_rec"/>
</dbReference>
<evidence type="ECO:0000313" key="2">
    <source>
        <dbReference type="EMBL" id="KAK2152898.1"/>
    </source>
</evidence>
<keyword evidence="1" id="KW-0812">Transmembrane</keyword>
<dbReference type="Proteomes" id="UP001208570">
    <property type="component" value="Unassembled WGS sequence"/>
</dbReference>
<keyword evidence="3" id="KW-1185">Reference proteome</keyword>
<protein>
    <submittedName>
        <fullName evidence="2">Uncharacterized protein</fullName>
    </submittedName>
</protein>
<feature type="transmembrane region" description="Helical" evidence="1">
    <location>
        <begin position="159"/>
        <end position="181"/>
    </location>
</feature>
<dbReference type="SUPFAM" id="SSF90112">
    <property type="entry name" value="Neurotransmitter-gated ion-channel transmembrane pore"/>
    <property type="match status" value="1"/>
</dbReference>